<dbReference type="OrthoDB" id="678120at2"/>
<accession>W0F9H7</accession>
<dbReference type="HOGENOM" id="CLU_174001_0_0_10"/>
<dbReference type="EMBL" id="CP007035">
    <property type="protein sequence ID" value="AHF18046.1"/>
    <property type="molecule type" value="Genomic_DNA"/>
</dbReference>
<keyword evidence="1" id="KW-0812">Transmembrane</keyword>
<keyword evidence="1" id="KW-0472">Membrane</keyword>
<protein>
    <submittedName>
        <fullName evidence="2">Uncharacterized protein</fullName>
    </submittedName>
</protein>
<dbReference type="Proteomes" id="UP000003586">
    <property type="component" value="Chromosome"/>
</dbReference>
<evidence type="ECO:0000313" key="3">
    <source>
        <dbReference type="Proteomes" id="UP000003586"/>
    </source>
</evidence>
<organism evidence="2 3">
    <name type="scientific">Niabella soli DSM 19437</name>
    <dbReference type="NCBI Taxonomy" id="929713"/>
    <lineage>
        <taxon>Bacteria</taxon>
        <taxon>Pseudomonadati</taxon>
        <taxon>Bacteroidota</taxon>
        <taxon>Chitinophagia</taxon>
        <taxon>Chitinophagales</taxon>
        <taxon>Chitinophagaceae</taxon>
        <taxon>Niabella</taxon>
    </lineage>
</organism>
<proteinExistence type="predicted"/>
<feature type="transmembrane region" description="Helical" evidence="1">
    <location>
        <begin position="33"/>
        <end position="52"/>
    </location>
</feature>
<feature type="transmembrane region" description="Helical" evidence="1">
    <location>
        <begin position="88"/>
        <end position="107"/>
    </location>
</feature>
<keyword evidence="3" id="KW-1185">Reference proteome</keyword>
<evidence type="ECO:0000313" key="2">
    <source>
        <dbReference type="EMBL" id="AHF18046.1"/>
    </source>
</evidence>
<feature type="transmembrane region" description="Helical" evidence="1">
    <location>
        <begin position="64"/>
        <end position="82"/>
    </location>
</feature>
<dbReference type="RefSeq" id="WP_008588342.1">
    <property type="nucleotide sequence ID" value="NZ_CP007035.1"/>
</dbReference>
<evidence type="ECO:0000256" key="1">
    <source>
        <dbReference type="SAM" id="Phobius"/>
    </source>
</evidence>
<dbReference type="AlphaFoldDB" id="W0F9H7"/>
<name>W0F9H7_9BACT</name>
<dbReference type="STRING" id="929713.NIASO_19395"/>
<keyword evidence="1" id="KW-1133">Transmembrane helix</keyword>
<sequence length="109" mass="12150">MWLFNTVLILHFLSFLTFAATLAARFPQKERRLYRHTLFLGIAILATGLGMVAITYPAVQYNKIVPKLLLFVAISILCGIYNKKVVPAGVYYTMIGLLVLASVIGVARF</sequence>
<dbReference type="KEGG" id="nso:NIASO_19395"/>
<reference evidence="2 3" key="1">
    <citation type="submission" date="2013-12" db="EMBL/GenBank/DDBJ databases">
        <authorList>
            <consortium name="DOE Joint Genome Institute"/>
            <person name="Eisen J."/>
            <person name="Huntemann M."/>
            <person name="Han J."/>
            <person name="Chen A."/>
            <person name="Kyrpides N."/>
            <person name="Mavromatis K."/>
            <person name="Markowitz V."/>
            <person name="Palaniappan K."/>
            <person name="Ivanova N."/>
            <person name="Schaumberg A."/>
            <person name="Pati A."/>
            <person name="Liolios K."/>
            <person name="Nordberg H.P."/>
            <person name="Cantor M.N."/>
            <person name="Hua S.X."/>
            <person name="Woyke T."/>
        </authorList>
    </citation>
    <scope>NUCLEOTIDE SEQUENCE [LARGE SCALE GENOMIC DNA]</scope>
    <source>
        <strain evidence="3">DSM 19437</strain>
    </source>
</reference>
<gene>
    <name evidence="2" type="ORF">NIASO_19395</name>
</gene>